<evidence type="ECO:0000256" key="1">
    <source>
        <dbReference type="SAM" id="MobiDB-lite"/>
    </source>
</evidence>
<evidence type="ECO:0000313" key="3">
    <source>
        <dbReference type="Proteomes" id="UP000019763"/>
    </source>
</evidence>
<proteinExistence type="predicted"/>
<accession>A0A023B945</accession>
<organism evidence="2 3">
    <name type="scientific">Gregarina niphandrodes</name>
    <name type="common">Septate eugregarine</name>
    <dbReference type="NCBI Taxonomy" id="110365"/>
    <lineage>
        <taxon>Eukaryota</taxon>
        <taxon>Sar</taxon>
        <taxon>Alveolata</taxon>
        <taxon>Apicomplexa</taxon>
        <taxon>Conoidasida</taxon>
        <taxon>Gregarinasina</taxon>
        <taxon>Eugregarinorida</taxon>
        <taxon>Gregarinidae</taxon>
        <taxon>Gregarina</taxon>
    </lineage>
</organism>
<sequence length="350" mass="39074">MYVEQDPPEEAMLSADGALTGDKKKEDRLGEEDDRLEESEAIFFHGSPAEAPVACERLHIVKEHSGFLVNAHWSPDGALLATSDSGVLIVWLFDPLGLEICSRLYSVTATSEVFDFCWLDSAILVLGGITKIIFSHRGTTIFELDLPDGAFCKGLKAQRSDQNYSDHSDQSHSDQASDQRGYKSYLLCVATSTKQHLFYRVLLSEGFDDPHTALSLQTELLWEVEEKLFEGGDVPLLRSPSIDPTGQLVCLPYGERRRQFFAVCCDLRSRRNFRLRGHQARISCAALANTWHQFPIPPSAFIPLNEALVNVLDDDKITNDGQSFSFTLLVHYSTLACPLLHPCFSTPPCF</sequence>
<gene>
    <name evidence="2" type="ORF">GNI_053270</name>
</gene>
<dbReference type="SUPFAM" id="SSF50960">
    <property type="entry name" value="TolB, C-terminal domain"/>
    <property type="match status" value="1"/>
</dbReference>
<comment type="caution">
    <text evidence="2">The sequence shown here is derived from an EMBL/GenBank/DDBJ whole genome shotgun (WGS) entry which is preliminary data.</text>
</comment>
<name>A0A023B945_GRENI</name>
<dbReference type="OrthoDB" id="427368at2759"/>
<dbReference type="AlphaFoldDB" id="A0A023B945"/>
<evidence type="ECO:0000313" key="2">
    <source>
        <dbReference type="EMBL" id="EZG71255.1"/>
    </source>
</evidence>
<dbReference type="Proteomes" id="UP000019763">
    <property type="component" value="Unassembled WGS sequence"/>
</dbReference>
<dbReference type="RefSeq" id="XP_011129838.1">
    <property type="nucleotide sequence ID" value="XM_011131536.1"/>
</dbReference>
<evidence type="ECO:0008006" key="4">
    <source>
        <dbReference type="Google" id="ProtNLM"/>
    </source>
</evidence>
<dbReference type="GeneID" id="22911960"/>
<feature type="region of interest" description="Disordered" evidence="1">
    <location>
        <begin position="1"/>
        <end position="31"/>
    </location>
</feature>
<reference evidence="2" key="1">
    <citation type="submission" date="2013-12" db="EMBL/GenBank/DDBJ databases">
        <authorList>
            <person name="Omoto C.K."/>
            <person name="Sibley D."/>
            <person name="Venepally P."/>
            <person name="Hadjithomas M."/>
            <person name="Karamycheva S."/>
            <person name="Brunk B."/>
            <person name="Roos D."/>
            <person name="Caler E."/>
            <person name="Lorenzi H."/>
        </authorList>
    </citation>
    <scope>NUCLEOTIDE SEQUENCE</scope>
</reference>
<protein>
    <recommendedName>
        <fullName evidence="4">WD domain, G-beta repeat protein</fullName>
    </recommendedName>
</protein>
<dbReference type="VEuPathDB" id="CryptoDB:GNI_053270"/>
<keyword evidence="3" id="KW-1185">Reference proteome</keyword>
<dbReference type="EMBL" id="AFNH02000407">
    <property type="protein sequence ID" value="EZG71255.1"/>
    <property type="molecule type" value="Genomic_DNA"/>
</dbReference>